<keyword evidence="5 6" id="KW-0472">Membrane</keyword>
<evidence type="ECO:0000256" key="5">
    <source>
        <dbReference type="ARBA" id="ARBA00023136"/>
    </source>
</evidence>
<name>A0ABS5EY97_9PROT</name>
<evidence type="ECO:0000313" key="8">
    <source>
        <dbReference type="EMBL" id="MBR0665279.1"/>
    </source>
</evidence>
<feature type="transmembrane region" description="Helical" evidence="6">
    <location>
        <begin position="161"/>
        <end position="183"/>
    </location>
</feature>
<dbReference type="PANTHER" id="PTHR43124:SF3">
    <property type="entry name" value="CHLORAMPHENICOL EFFLUX PUMP RV0191"/>
    <property type="match status" value="1"/>
</dbReference>
<evidence type="ECO:0000256" key="2">
    <source>
        <dbReference type="ARBA" id="ARBA00022475"/>
    </source>
</evidence>
<feature type="transmembrane region" description="Helical" evidence="6">
    <location>
        <begin position="245"/>
        <end position="266"/>
    </location>
</feature>
<proteinExistence type="predicted"/>
<feature type="transmembrane region" description="Helical" evidence="6">
    <location>
        <begin position="278"/>
        <end position="296"/>
    </location>
</feature>
<dbReference type="PANTHER" id="PTHR43124">
    <property type="entry name" value="PURINE EFFLUX PUMP PBUE"/>
    <property type="match status" value="1"/>
</dbReference>
<evidence type="ECO:0000256" key="6">
    <source>
        <dbReference type="SAM" id="Phobius"/>
    </source>
</evidence>
<dbReference type="PROSITE" id="PS51257">
    <property type="entry name" value="PROKAR_LIPOPROTEIN"/>
    <property type="match status" value="1"/>
</dbReference>
<dbReference type="Proteomes" id="UP001196870">
    <property type="component" value="Unassembled WGS sequence"/>
</dbReference>
<dbReference type="Gene3D" id="1.20.1250.20">
    <property type="entry name" value="MFS general substrate transporter like domains"/>
    <property type="match status" value="1"/>
</dbReference>
<keyword evidence="2" id="KW-1003">Cell membrane</keyword>
<evidence type="ECO:0000256" key="3">
    <source>
        <dbReference type="ARBA" id="ARBA00022692"/>
    </source>
</evidence>
<reference evidence="9" key="1">
    <citation type="journal article" date="2021" name="Syst. Appl. Microbiol.">
        <title>Roseomonas hellenica sp. nov., isolated from roots of wild-growing Alkanna tinctoria.</title>
        <authorList>
            <person name="Rat A."/>
            <person name="Naranjo H.D."/>
            <person name="Lebbe L."/>
            <person name="Cnockaert M."/>
            <person name="Krigas N."/>
            <person name="Grigoriadou K."/>
            <person name="Maloupa E."/>
            <person name="Willems A."/>
        </authorList>
    </citation>
    <scope>NUCLEOTIDE SEQUENCE [LARGE SCALE GENOMIC DNA]</scope>
    <source>
        <strain evidence="9">LMG 31523</strain>
    </source>
</reference>
<dbReference type="InterPro" id="IPR011701">
    <property type="entry name" value="MFS"/>
</dbReference>
<feature type="transmembrane region" description="Helical" evidence="6">
    <location>
        <begin position="43"/>
        <end position="63"/>
    </location>
</feature>
<feature type="transmembrane region" description="Helical" evidence="6">
    <location>
        <begin position="302"/>
        <end position="321"/>
    </location>
</feature>
<feature type="transmembrane region" description="Helical" evidence="6">
    <location>
        <begin position="333"/>
        <end position="351"/>
    </location>
</feature>
<keyword evidence="4 6" id="KW-1133">Transmembrane helix</keyword>
<evidence type="ECO:0000259" key="7">
    <source>
        <dbReference type="PROSITE" id="PS50850"/>
    </source>
</evidence>
<keyword evidence="9" id="KW-1185">Reference proteome</keyword>
<dbReference type="Pfam" id="PF07690">
    <property type="entry name" value="MFS_1"/>
    <property type="match status" value="1"/>
</dbReference>
<dbReference type="SUPFAM" id="SSF103473">
    <property type="entry name" value="MFS general substrate transporter"/>
    <property type="match status" value="1"/>
</dbReference>
<protein>
    <submittedName>
        <fullName evidence="8">MFS transporter</fullName>
    </submittedName>
</protein>
<dbReference type="CDD" id="cd17324">
    <property type="entry name" value="MFS_NepI_like"/>
    <property type="match status" value="1"/>
</dbReference>
<gene>
    <name evidence="8" type="ORF">GXW71_13025</name>
</gene>
<feature type="domain" description="Major facilitator superfamily (MFS) profile" evidence="7">
    <location>
        <begin position="9"/>
        <end position="389"/>
    </location>
</feature>
<dbReference type="EMBL" id="JAAGBB010000014">
    <property type="protein sequence ID" value="MBR0665279.1"/>
    <property type="molecule type" value="Genomic_DNA"/>
</dbReference>
<dbReference type="PROSITE" id="PS50850">
    <property type="entry name" value="MFS"/>
    <property type="match status" value="1"/>
</dbReference>
<dbReference type="InterPro" id="IPR036259">
    <property type="entry name" value="MFS_trans_sf"/>
</dbReference>
<feature type="transmembrane region" description="Helical" evidence="6">
    <location>
        <begin position="133"/>
        <end position="155"/>
    </location>
</feature>
<sequence>MPRPADLSILPWLSAAAFAAGCGMRLLDPLLPMVAGDFGTTVGAASTVIAAFALAYGAGQVVVGPVGDRQGKLRVVWLALLLYGLCTAACALAWSLGAMVALRVLTGAVAGAIIPVSIAWIGDNVPYQDRQAMLGRFLTGMVLAQLLAGPVSGVVGEHFGWRASFLVLGVMALVVALALALRLGGALWRKPERAEGGGGVAGYYAILRRRTGRRLLAAAFIDGFCLFGGAFPFIGAYLIERFHLSAAEAGFVVAGFGIGAFAYTRLARWLIGRFGERGLILIGGVALFGLLGAMAVAPVWWLVAGLQVPAGLAFFAFHGVLQTRATEALPEARATAVSAFAMALFFGQSLGSLGFGLVIGLAGYGAGLGLAALVVLALAIWTQRVLFARPAG</sequence>
<organism evidence="8 9">
    <name type="scientific">Plastoroseomonas hellenica</name>
    <dbReference type="NCBI Taxonomy" id="2687306"/>
    <lineage>
        <taxon>Bacteria</taxon>
        <taxon>Pseudomonadati</taxon>
        <taxon>Pseudomonadota</taxon>
        <taxon>Alphaproteobacteria</taxon>
        <taxon>Acetobacterales</taxon>
        <taxon>Acetobacteraceae</taxon>
        <taxon>Plastoroseomonas</taxon>
    </lineage>
</organism>
<evidence type="ECO:0000313" key="9">
    <source>
        <dbReference type="Proteomes" id="UP001196870"/>
    </source>
</evidence>
<feature type="transmembrane region" description="Helical" evidence="6">
    <location>
        <begin position="75"/>
        <end position="94"/>
    </location>
</feature>
<evidence type="ECO:0000256" key="4">
    <source>
        <dbReference type="ARBA" id="ARBA00022989"/>
    </source>
</evidence>
<dbReference type="RefSeq" id="WP_211852951.1">
    <property type="nucleotide sequence ID" value="NZ_JAAGBB010000014.1"/>
</dbReference>
<feature type="transmembrane region" description="Helical" evidence="6">
    <location>
        <begin position="215"/>
        <end position="239"/>
    </location>
</feature>
<evidence type="ECO:0000256" key="1">
    <source>
        <dbReference type="ARBA" id="ARBA00004651"/>
    </source>
</evidence>
<dbReference type="InterPro" id="IPR020846">
    <property type="entry name" value="MFS_dom"/>
</dbReference>
<feature type="transmembrane region" description="Helical" evidence="6">
    <location>
        <begin position="357"/>
        <end position="381"/>
    </location>
</feature>
<accession>A0ABS5EY97</accession>
<feature type="transmembrane region" description="Helical" evidence="6">
    <location>
        <begin position="100"/>
        <end position="121"/>
    </location>
</feature>
<dbReference type="InterPro" id="IPR050189">
    <property type="entry name" value="MFS_Efflux_Transporters"/>
</dbReference>
<comment type="caution">
    <text evidence="8">The sequence shown here is derived from an EMBL/GenBank/DDBJ whole genome shotgun (WGS) entry which is preliminary data.</text>
</comment>
<keyword evidence="3 6" id="KW-0812">Transmembrane</keyword>
<comment type="subcellular location">
    <subcellularLocation>
        <location evidence="1">Cell membrane</location>
        <topology evidence="1">Multi-pass membrane protein</topology>
    </subcellularLocation>
</comment>